<evidence type="ECO:0000256" key="12">
    <source>
        <dbReference type="SAM" id="Coils"/>
    </source>
</evidence>
<evidence type="ECO:0000259" key="15">
    <source>
        <dbReference type="PROSITE" id="PS50110"/>
    </source>
</evidence>
<dbReference type="InterPro" id="IPR005467">
    <property type="entry name" value="His_kinase_dom"/>
</dbReference>
<evidence type="ECO:0000313" key="16">
    <source>
        <dbReference type="EMBL" id="RXK81956.1"/>
    </source>
</evidence>
<evidence type="ECO:0000256" key="2">
    <source>
        <dbReference type="ARBA" id="ARBA00012438"/>
    </source>
</evidence>
<evidence type="ECO:0000256" key="10">
    <source>
        <dbReference type="ARBA" id="ARBA00068150"/>
    </source>
</evidence>
<evidence type="ECO:0000313" key="17">
    <source>
        <dbReference type="Proteomes" id="UP000290545"/>
    </source>
</evidence>
<dbReference type="Gene3D" id="3.30.565.10">
    <property type="entry name" value="Histidine kinase-like ATPase, C-terminal domain"/>
    <property type="match status" value="1"/>
</dbReference>
<feature type="modified residue" description="4-aspartylphosphate" evidence="11">
    <location>
        <position position="573"/>
    </location>
</feature>
<reference evidence="16 17" key="1">
    <citation type="submission" date="2019-01" db="EMBL/GenBank/DDBJ databases">
        <title>Filimonas sp. strain TTM-71.</title>
        <authorList>
            <person name="Chen W.-M."/>
        </authorList>
    </citation>
    <scope>NUCLEOTIDE SEQUENCE [LARGE SCALE GENOMIC DNA]</scope>
    <source>
        <strain evidence="16 17">TTM-71</strain>
    </source>
</reference>
<proteinExistence type="predicted"/>
<dbReference type="GO" id="GO:0000155">
    <property type="term" value="F:phosphorelay sensor kinase activity"/>
    <property type="evidence" value="ECO:0007669"/>
    <property type="project" value="InterPro"/>
</dbReference>
<dbReference type="PANTHER" id="PTHR45339:SF1">
    <property type="entry name" value="HYBRID SIGNAL TRANSDUCTION HISTIDINE KINASE J"/>
    <property type="match status" value="1"/>
</dbReference>
<keyword evidence="12" id="KW-0175">Coiled coil</keyword>
<organism evidence="16 17">
    <name type="scientific">Filimonas effusa</name>
    <dbReference type="NCBI Taxonomy" id="2508721"/>
    <lineage>
        <taxon>Bacteria</taxon>
        <taxon>Pseudomonadati</taxon>
        <taxon>Bacteroidota</taxon>
        <taxon>Chitinophagia</taxon>
        <taxon>Chitinophagales</taxon>
        <taxon>Chitinophagaceae</taxon>
        <taxon>Filimonas</taxon>
    </lineage>
</organism>
<keyword evidence="3 11" id="KW-0597">Phosphoprotein</keyword>
<dbReference type="InterPro" id="IPR001789">
    <property type="entry name" value="Sig_transdc_resp-reg_receiver"/>
</dbReference>
<evidence type="ECO:0000256" key="4">
    <source>
        <dbReference type="ARBA" id="ARBA00022679"/>
    </source>
</evidence>
<keyword evidence="13" id="KW-0812">Transmembrane</keyword>
<accession>A0A4Q1D257</accession>
<dbReference type="InterPro" id="IPR004358">
    <property type="entry name" value="Sig_transdc_His_kin-like_C"/>
</dbReference>
<feature type="coiled-coil region" evidence="12">
    <location>
        <begin position="222"/>
        <end position="249"/>
    </location>
</feature>
<evidence type="ECO:0000259" key="14">
    <source>
        <dbReference type="PROSITE" id="PS50109"/>
    </source>
</evidence>
<feature type="transmembrane region" description="Helical" evidence="13">
    <location>
        <begin position="53"/>
        <end position="70"/>
    </location>
</feature>
<dbReference type="InterPro" id="IPR011006">
    <property type="entry name" value="CheY-like_superfamily"/>
</dbReference>
<dbReference type="InterPro" id="IPR003594">
    <property type="entry name" value="HATPase_dom"/>
</dbReference>
<dbReference type="SMART" id="SM00387">
    <property type="entry name" value="HATPase_c"/>
    <property type="match status" value="1"/>
</dbReference>
<dbReference type="FunFam" id="3.30.565.10:FF:000010">
    <property type="entry name" value="Sensor histidine kinase RcsC"/>
    <property type="match status" value="1"/>
</dbReference>
<evidence type="ECO:0000256" key="1">
    <source>
        <dbReference type="ARBA" id="ARBA00000085"/>
    </source>
</evidence>
<evidence type="ECO:0000256" key="11">
    <source>
        <dbReference type="PROSITE-ProRule" id="PRU00169"/>
    </source>
</evidence>
<dbReference type="Pfam" id="PF00072">
    <property type="entry name" value="Response_reg"/>
    <property type="match status" value="1"/>
</dbReference>
<evidence type="ECO:0000256" key="8">
    <source>
        <dbReference type="ARBA" id="ARBA00023012"/>
    </source>
</evidence>
<dbReference type="FunFam" id="1.10.287.130:FF:000002">
    <property type="entry name" value="Two-component osmosensing histidine kinase"/>
    <property type="match status" value="1"/>
</dbReference>
<feature type="transmembrane region" description="Helical" evidence="13">
    <location>
        <begin position="163"/>
        <end position="182"/>
    </location>
</feature>
<dbReference type="RefSeq" id="WP_129005353.1">
    <property type="nucleotide sequence ID" value="NZ_SDHZ01000003.1"/>
</dbReference>
<dbReference type="PRINTS" id="PR00344">
    <property type="entry name" value="BCTRLSENSOR"/>
</dbReference>
<dbReference type="PROSITE" id="PS50110">
    <property type="entry name" value="RESPONSE_REGULATORY"/>
    <property type="match status" value="1"/>
</dbReference>
<keyword evidence="4" id="KW-0808">Transferase</keyword>
<keyword evidence="13" id="KW-1133">Transmembrane helix</keyword>
<dbReference type="CDD" id="cd16922">
    <property type="entry name" value="HATPase_EvgS-ArcB-TorS-like"/>
    <property type="match status" value="1"/>
</dbReference>
<comment type="subunit">
    <text evidence="9">At low DSF concentrations, interacts with RpfF.</text>
</comment>
<feature type="transmembrane region" description="Helical" evidence="13">
    <location>
        <begin position="79"/>
        <end position="97"/>
    </location>
</feature>
<keyword evidence="13" id="KW-0472">Membrane</keyword>
<feature type="domain" description="Histidine kinase" evidence="14">
    <location>
        <begin position="262"/>
        <end position="484"/>
    </location>
</feature>
<dbReference type="CDD" id="cd00082">
    <property type="entry name" value="HisKA"/>
    <property type="match status" value="1"/>
</dbReference>
<dbReference type="OrthoDB" id="9809670at2"/>
<keyword evidence="6" id="KW-0418">Kinase</keyword>
<name>A0A4Q1D257_9BACT</name>
<evidence type="ECO:0000256" key="13">
    <source>
        <dbReference type="SAM" id="Phobius"/>
    </source>
</evidence>
<dbReference type="SMART" id="SM00448">
    <property type="entry name" value="REC"/>
    <property type="match status" value="1"/>
</dbReference>
<comment type="catalytic activity">
    <reaction evidence="1">
        <text>ATP + protein L-histidine = ADP + protein N-phospho-L-histidine.</text>
        <dbReference type="EC" id="2.7.13.3"/>
    </reaction>
</comment>
<evidence type="ECO:0000256" key="9">
    <source>
        <dbReference type="ARBA" id="ARBA00064003"/>
    </source>
</evidence>
<protein>
    <recommendedName>
        <fullName evidence="10">Sensory/regulatory protein RpfC</fullName>
        <ecNumber evidence="2">2.7.13.3</ecNumber>
    </recommendedName>
</protein>
<dbReference type="SMART" id="SM00388">
    <property type="entry name" value="HisKA"/>
    <property type="match status" value="1"/>
</dbReference>
<dbReference type="Pfam" id="PF00512">
    <property type="entry name" value="HisKA"/>
    <property type="match status" value="1"/>
</dbReference>
<keyword evidence="8" id="KW-0902">Two-component regulatory system</keyword>
<dbReference type="EMBL" id="SDHZ01000003">
    <property type="protein sequence ID" value="RXK81956.1"/>
    <property type="molecule type" value="Genomic_DNA"/>
</dbReference>
<gene>
    <name evidence="16" type="ORF">ESB13_19445</name>
</gene>
<keyword evidence="17" id="KW-1185">Reference proteome</keyword>
<dbReference type="InterPro" id="IPR036890">
    <property type="entry name" value="HATPase_C_sf"/>
</dbReference>
<dbReference type="SUPFAM" id="SSF52172">
    <property type="entry name" value="CheY-like"/>
    <property type="match status" value="1"/>
</dbReference>
<dbReference type="Gene3D" id="1.10.287.130">
    <property type="match status" value="1"/>
</dbReference>
<feature type="domain" description="Response regulatory" evidence="15">
    <location>
        <begin position="524"/>
        <end position="638"/>
    </location>
</feature>
<dbReference type="PROSITE" id="PS50109">
    <property type="entry name" value="HIS_KIN"/>
    <property type="match status" value="1"/>
</dbReference>
<evidence type="ECO:0000256" key="5">
    <source>
        <dbReference type="ARBA" id="ARBA00022741"/>
    </source>
</evidence>
<evidence type="ECO:0000256" key="3">
    <source>
        <dbReference type="ARBA" id="ARBA00022553"/>
    </source>
</evidence>
<dbReference type="EC" id="2.7.13.3" evidence="2"/>
<keyword evidence="5" id="KW-0547">Nucleotide-binding</keyword>
<keyword evidence="7" id="KW-0067">ATP-binding</keyword>
<evidence type="ECO:0000256" key="7">
    <source>
        <dbReference type="ARBA" id="ARBA00022840"/>
    </source>
</evidence>
<dbReference type="InterPro" id="IPR036097">
    <property type="entry name" value="HisK_dim/P_sf"/>
</dbReference>
<dbReference type="SUPFAM" id="SSF55874">
    <property type="entry name" value="ATPase domain of HSP90 chaperone/DNA topoisomerase II/histidine kinase"/>
    <property type="match status" value="1"/>
</dbReference>
<dbReference type="SUPFAM" id="SSF47384">
    <property type="entry name" value="Homodimeric domain of signal transducing histidine kinase"/>
    <property type="match status" value="1"/>
</dbReference>
<dbReference type="CDD" id="cd17546">
    <property type="entry name" value="REC_hyHK_CKI1_RcsC-like"/>
    <property type="match status" value="1"/>
</dbReference>
<dbReference type="GO" id="GO:0005524">
    <property type="term" value="F:ATP binding"/>
    <property type="evidence" value="ECO:0007669"/>
    <property type="project" value="UniProtKB-KW"/>
</dbReference>
<dbReference type="Pfam" id="PF02518">
    <property type="entry name" value="HATPase_c"/>
    <property type="match status" value="1"/>
</dbReference>
<feature type="transmembrane region" description="Helical" evidence="13">
    <location>
        <begin position="31"/>
        <end position="47"/>
    </location>
</feature>
<dbReference type="Proteomes" id="UP000290545">
    <property type="component" value="Unassembled WGS sequence"/>
</dbReference>
<comment type="caution">
    <text evidence="16">The sequence shown here is derived from an EMBL/GenBank/DDBJ whole genome shotgun (WGS) entry which is preliminary data.</text>
</comment>
<evidence type="ECO:0000256" key="6">
    <source>
        <dbReference type="ARBA" id="ARBA00022777"/>
    </source>
</evidence>
<dbReference type="InterPro" id="IPR003661">
    <property type="entry name" value="HisK_dim/P_dom"/>
</dbReference>
<sequence>MDREPISHITEEEQAHIIAFNLNVKERSDRIIHFFLIGFFMIGLALSNFYDTWTIAMGVGGLSLLAYYSAKIALPESTLYQYVLSSVLAIFMAQFIYQMHGMFEMHFFAFIGSAILITYQNWKLQIPIMLIVLLHHSIFSYLQNTGYETIYFSQLSYFEVPTFIIHILLAAGIFFICGLWAYQLKEYNQRQIHQLIAMQRLQKETLVLQERKRNEEVLRHANEELLRSNQALEKAYLNAERALMQAEHANMANEAKSIFLATMSHEIRTPLNGVLGMSALLAETPLTQKQRDYTNTIVSCGESLLSLLNDILDFSKIESGNMELEKEDFDLQLCIEDVLEIFRSRAIEKKLLLHYEIGKNVPSSITGDGLRLRQVITNLVGNALKFTQTGSIKVTADVYQPSPDEKLQLLFQVCDTGIGIPSEQQERLFKAFTQLDSSTTRKYGGTGLGLAISEKLVKLMGGRIWVQSTPGAGSVFLFTIRCQAAPYAQTRHISSGILQHPSPLDDFSKTEVLPAGFALSHPLRILVAEDNLMNQLVITEALSRLGYEAEVVETGLAAVDAISKGAYDLILMDIQMPEMGGLDATRTIRQLGKEPVIIALTANTIEGDKEECLQAGMNDYLSKPIRLEALVATLEKWASHTAEDN</sequence>
<feature type="transmembrane region" description="Helical" evidence="13">
    <location>
        <begin position="126"/>
        <end position="143"/>
    </location>
</feature>
<dbReference type="Gene3D" id="3.40.50.2300">
    <property type="match status" value="1"/>
</dbReference>
<dbReference type="PANTHER" id="PTHR45339">
    <property type="entry name" value="HYBRID SIGNAL TRANSDUCTION HISTIDINE KINASE J"/>
    <property type="match status" value="1"/>
</dbReference>
<dbReference type="AlphaFoldDB" id="A0A4Q1D257"/>